<reference evidence="2" key="1">
    <citation type="submission" date="2019-08" db="EMBL/GenBank/DDBJ databases">
        <authorList>
            <person name="Kucharzyk K."/>
            <person name="Murdoch R.W."/>
            <person name="Higgins S."/>
            <person name="Loffler F."/>
        </authorList>
    </citation>
    <scope>NUCLEOTIDE SEQUENCE</scope>
</reference>
<feature type="domain" description="THIF-type NAD/FAD binding fold" evidence="1">
    <location>
        <begin position="8"/>
        <end position="68"/>
    </location>
</feature>
<dbReference type="InterPro" id="IPR000594">
    <property type="entry name" value="ThiF_NAD_FAD-bd"/>
</dbReference>
<comment type="caution">
    <text evidence="2">The sequence shown here is derived from an EMBL/GenBank/DDBJ whole genome shotgun (WGS) entry which is preliminary data.</text>
</comment>
<dbReference type="AlphaFoldDB" id="A0A645BKV3"/>
<proteinExistence type="predicted"/>
<keyword evidence="2" id="KW-0548">Nucleotidyltransferase</keyword>
<dbReference type="GO" id="GO:0008641">
    <property type="term" value="F:ubiquitin-like modifier activating enzyme activity"/>
    <property type="evidence" value="ECO:0007669"/>
    <property type="project" value="InterPro"/>
</dbReference>
<dbReference type="EC" id="2.7.7.80" evidence="2"/>
<evidence type="ECO:0000259" key="1">
    <source>
        <dbReference type="Pfam" id="PF00899"/>
    </source>
</evidence>
<dbReference type="EMBL" id="VSSQ01020771">
    <property type="protein sequence ID" value="MPM65886.1"/>
    <property type="molecule type" value="Genomic_DNA"/>
</dbReference>
<protein>
    <submittedName>
        <fullName evidence="2">Sulfur carrier protein adenylyltransferase</fullName>
        <ecNumber evidence="2">2.7.7.80</ecNumber>
    </submittedName>
</protein>
<dbReference type="SUPFAM" id="SSF69572">
    <property type="entry name" value="Activating enzymes of the ubiquitin-like proteins"/>
    <property type="match status" value="1"/>
</dbReference>
<organism evidence="2">
    <name type="scientific">bioreactor metagenome</name>
    <dbReference type="NCBI Taxonomy" id="1076179"/>
    <lineage>
        <taxon>unclassified sequences</taxon>
        <taxon>metagenomes</taxon>
        <taxon>ecological metagenomes</taxon>
    </lineage>
</organism>
<keyword evidence="2" id="KW-0808">Transferase</keyword>
<dbReference type="Pfam" id="PF00899">
    <property type="entry name" value="ThiF"/>
    <property type="match status" value="1"/>
</dbReference>
<sequence>MNAAGSGLSCAETGTLGPVPGIMGFMEAAEAIKLITGKGETLKNKLLMFDALNFELDIFTVNKNPDCSLCGKNPDIKVVEHHEFICENKNDNNK</sequence>
<dbReference type="GO" id="GO:0061605">
    <property type="term" value="F:molybdopterin-synthase adenylyltransferase activity"/>
    <property type="evidence" value="ECO:0007669"/>
    <property type="project" value="UniProtKB-EC"/>
</dbReference>
<dbReference type="InterPro" id="IPR035985">
    <property type="entry name" value="Ubiquitin-activating_enz"/>
</dbReference>
<evidence type="ECO:0000313" key="2">
    <source>
        <dbReference type="EMBL" id="MPM65886.1"/>
    </source>
</evidence>
<name>A0A645BKV3_9ZZZZ</name>
<accession>A0A645BKV3</accession>
<dbReference type="Gene3D" id="3.40.50.720">
    <property type="entry name" value="NAD(P)-binding Rossmann-like Domain"/>
    <property type="match status" value="1"/>
</dbReference>
<gene>
    <name evidence="2" type="primary">ttuC_7</name>
    <name evidence="2" type="ORF">SDC9_112790</name>
</gene>